<feature type="signal peptide" evidence="1">
    <location>
        <begin position="1"/>
        <end position="20"/>
    </location>
</feature>
<reference evidence="3" key="1">
    <citation type="submission" date="2015-01" db="EMBL/GenBank/DDBJ databases">
        <authorList>
            <person name="Aksoy S."/>
            <person name="Warren W."/>
            <person name="Wilson R.K."/>
        </authorList>
    </citation>
    <scope>NUCLEOTIDE SEQUENCE [LARGE SCALE GENOMIC DNA]</scope>
    <source>
        <strain evidence="3">IAEA</strain>
    </source>
</reference>
<dbReference type="EnsemblMetazoa" id="GPPI031899-RA">
    <property type="protein sequence ID" value="GPPI031899-PA"/>
    <property type="gene ID" value="GPPI031899"/>
</dbReference>
<accession>A0A1B0BJ78</accession>
<dbReference type="PANTHER" id="PTHR11008">
    <property type="entry name" value="PROTEIN TAKEOUT-LIKE PROTEIN"/>
    <property type="match status" value="1"/>
</dbReference>
<dbReference type="InterPro" id="IPR010562">
    <property type="entry name" value="Haemolymph_juvenile_hormone-bd"/>
</dbReference>
<keyword evidence="3" id="KW-1185">Reference proteome</keyword>
<sequence length="284" mass="31385">MQLLMLQLLAIAIKIGSSTTAISTAINSQESTTIDDLLAFPDQSIKFKDDPQVDYSANKFQIIPCSLSDAGKNECIRGLFNQVLPKLKVGLSDYGMPSIDPYFYNRGIFRYSSDGIQGGLLIKNVNILGISNIFVKTFTGNFTNDALRVKLGLEVKQLRANGEFKADVKFGGLRLVPKGPFNITLNNVRATILTDGNLINKDSGLRVQLRRLNANVAVGNARINANGIFSDNNLNNMILNLVNENLLEIIRIGIPATREQWAPILVEHINKFFSQVPSEKFLVQ</sequence>
<dbReference type="GO" id="GO:0005615">
    <property type="term" value="C:extracellular space"/>
    <property type="evidence" value="ECO:0007669"/>
    <property type="project" value="TreeGrafter"/>
</dbReference>
<dbReference type="InterPro" id="IPR038606">
    <property type="entry name" value="To_sf"/>
</dbReference>
<dbReference type="Gene3D" id="3.15.10.30">
    <property type="entry name" value="Haemolymph juvenile hormone binding protein"/>
    <property type="match status" value="1"/>
</dbReference>
<proteinExistence type="predicted"/>
<dbReference type="Proteomes" id="UP000092460">
    <property type="component" value="Unassembled WGS sequence"/>
</dbReference>
<reference evidence="2" key="2">
    <citation type="submission" date="2020-05" db="UniProtKB">
        <authorList>
            <consortium name="EnsemblMetazoa"/>
        </authorList>
    </citation>
    <scope>IDENTIFICATION</scope>
    <source>
        <strain evidence="2">IAEA</strain>
    </source>
</reference>
<dbReference type="Pfam" id="PF06585">
    <property type="entry name" value="JHBP"/>
    <property type="match status" value="1"/>
</dbReference>
<dbReference type="PANTHER" id="PTHR11008:SF18">
    <property type="entry name" value="BCDNA.GH05536-RELATED"/>
    <property type="match status" value="1"/>
</dbReference>
<evidence type="ECO:0008006" key="4">
    <source>
        <dbReference type="Google" id="ProtNLM"/>
    </source>
</evidence>
<dbReference type="EMBL" id="JXJN01015339">
    <property type="status" value="NOT_ANNOTATED_CDS"/>
    <property type="molecule type" value="Genomic_DNA"/>
</dbReference>
<protein>
    <recommendedName>
        <fullName evidence="4">Haemolymph juvenile hormone binding protein</fullName>
    </recommendedName>
</protein>
<evidence type="ECO:0000313" key="2">
    <source>
        <dbReference type="EnsemblMetazoa" id="GPPI031899-PA"/>
    </source>
</evidence>
<name>A0A1B0BJ78_9MUSC</name>
<feature type="chain" id="PRO_5008404920" description="Haemolymph juvenile hormone binding protein" evidence="1">
    <location>
        <begin position="21"/>
        <end position="284"/>
    </location>
</feature>
<dbReference type="VEuPathDB" id="VectorBase:GPPI031899"/>
<evidence type="ECO:0000256" key="1">
    <source>
        <dbReference type="SAM" id="SignalP"/>
    </source>
</evidence>
<evidence type="ECO:0000313" key="3">
    <source>
        <dbReference type="Proteomes" id="UP000092460"/>
    </source>
</evidence>
<keyword evidence="1" id="KW-0732">Signal</keyword>
<dbReference type="SMART" id="SM00700">
    <property type="entry name" value="JHBP"/>
    <property type="match status" value="1"/>
</dbReference>
<dbReference type="AlphaFoldDB" id="A0A1B0BJ78"/>
<organism evidence="2 3">
    <name type="scientific">Glossina palpalis gambiensis</name>
    <dbReference type="NCBI Taxonomy" id="67801"/>
    <lineage>
        <taxon>Eukaryota</taxon>
        <taxon>Metazoa</taxon>
        <taxon>Ecdysozoa</taxon>
        <taxon>Arthropoda</taxon>
        <taxon>Hexapoda</taxon>
        <taxon>Insecta</taxon>
        <taxon>Pterygota</taxon>
        <taxon>Neoptera</taxon>
        <taxon>Endopterygota</taxon>
        <taxon>Diptera</taxon>
        <taxon>Brachycera</taxon>
        <taxon>Muscomorpha</taxon>
        <taxon>Hippoboscoidea</taxon>
        <taxon>Glossinidae</taxon>
        <taxon>Glossina</taxon>
    </lineage>
</organism>